<dbReference type="PANTHER" id="PTHR45625:SF6">
    <property type="entry name" value="SPLICEOSOME-ASSOCIATED PROTEIN CWC27 HOMOLOG"/>
    <property type="match status" value="1"/>
</dbReference>
<dbReference type="Proteomes" id="UP000242877">
    <property type="component" value="Unassembled WGS sequence"/>
</dbReference>
<comment type="similarity">
    <text evidence="4">Belongs to the cyclophilin-type PPIase family. CWC27 subfamily.</text>
</comment>
<dbReference type="PROSITE" id="PS50072">
    <property type="entry name" value="CSA_PPIASE_2"/>
    <property type="match status" value="1"/>
</dbReference>
<feature type="compositionally biased region" description="Basic and acidic residues" evidence="5">
    <location>
        <begin position="408"/>
        <end position="445"/>
    </location>
</feature>
<dbReference type="PANTHER" id="PTHR45625">
    <property type="entry name" value="PEPTIDYL-PROLYL CIS-TRANS ISOMERASE-RELATED"/>
    <property type="match status" value="1"/>
</dbReference>
<reference evidence="7 8" key="1">
    <citation type="journal article" date="2016" name="Genome Biol. Evol.">
        <title>Divergent and convergent evolution of fungal pathogenicity.</title>
        <authorList>
            <person name="Shang Y."/>
            <person name="Xiao G."/>
            <person name="Zheng P."/>
            <person name="Cen K."/>
            <person name="Zhan S."/>
            <person name="Wang C."/>
        </authorList>
    </citation>
    <scope>NUCLEOTIDE SEQUENCE [LARGE SCALE GENOMIC DNA]</scope>
    <source>
        <strain evidence="7 8">ARSEF 7405</strain>
    </source>
</reference>
<feature type="compositionally biased region" description="Low complexity" evidence="5">
    <location>
        <begin position="255"/>
        <end position="278"/>
    </location>
</feature>
<accession>A0A167VU14</accession>
<evidence type="ECO:0000313" key="7">
    <source>
        <dbReference type="EMBL" id="KZZ88008.1"/>
    </source>
</evidence>
<comment type="catalytic activity">
    <reaction evidence="1">
        <text>[protein]-peptidylproline (omega=180) = [protein]-peptidylproline (omega=0)</text>
        <dbReference type="Rhea" id="RHEA:16237"/>
        <dbReference type="Rhea" id="RHEA-COMP:10747"/>
        <dbReference type="Rhea" id="RHEA-COMP:10748"/>
        <dbReference type="ChEBI" id="CHEBI:83833"/>
        <dbReference type="ChEBI" id="CHEBI:83834"/>
        <dbReference type="EC" id="5.2.1.8"/>
    </reaction>
</comment>
<dbReference type="EMBL" id="AZGZ01000029">
    <property type="protein sequence ID" value="KZZ88008.1"/>
    <property type="molecule type" value="Genomic_DNA"/>
</dbReference>
<name>A0A167VU14_9EURO</name>
<sequence length="557" mass="62540">MSSHYNNEPPPTAAATLHTTVGPIHISLFAKQTPLACQNFLQHCLDGYYTGSIFHRVVPGFIVQGGDPTGTGEGGASIYEDPEFEYDSRDGEKVIFKDEIHSRLRFNRRGLVGMAKSEDGSYGSQFFVTLANAERELTGTCTMFGRLEGDSIYHIVTISEAELIEGTERPVYPVRITGSEVTDLGIFAGKLKKRNKVAAAVAEEAQPAVKKRKKNKQARVKLNFSEDEGDEEIANLKPKYNTRLVVGDDAAESSQKPQTNKQQRQQQQQQWQQQQQQKSTRIGESQASKSLPTTSIEEGHRHHAQIPLPDPEAPRRSQSLASSRSPTPPPRKSKLERTQAEIEAIKASLRRDVGSAPEPQKPKSALEAMIPATAIRGRKRPGHGTGNGGDSNRSTDADALKLLNAFKAKLEKADQESSKHQGTSSKKEETDEHKTKREEQNKEEEKEKEEEEVCDLHFIANCQSCRAWDDEDPLHNATAEDDNATDWMSHSLKFAKDTLGKDLEWKRRHEEADDLMVIDPREKEKEVLGKRKGKGSRDGERKRKMERGSEREWDRRR</sequence>
<evidence type="ECO:0000256" key="2">
    <source>
        <dbReference type="ARBA" id="ARBA00004123"/>
    </source>
</evidence>
<evidence type="ECO:0000256" key="3">
    <source>
        <dbReference type="ARBA" id="ARBA00023242"/>
    </source>
</evidence>
<evidence type="ECO:0000256" key="1">
    <source>
        <dbReference type="ARBA" id="ARBA00000971"/>
    </source>
</evidence>
<keyword evidence="3" id="KW-0539">Nucleus</keyword>
<gene>
    <name evidence="7" type="ORF">AAP_05274</name>
</gene>
<feature type="region of interest" description="Disordered" evidence="5">
    <location>
        <begin position="249"/>
        <end position="452"/>
    </location>
</feature>
<evidence type="ECO:0000259" key="6">
    <source>
        <dbReference type="PROSITE" id="PS50072"/>
    </source>
</evidence>
<feature type="compositionally biased region" description="Polar residues" evidence="5">
    <location>
        <begin position="279"/>
        <end position="296"/>
    </location>
</feature>
<feature type="domain" description="PPIase cyclophilin-type" evidence="6">
    <location>
        <begin position="18"/>
        <end position="181"/>
    </location>
</feature>
<dbReference type="InterPro" id="IPR020892">
    <property type="entry name" value="Cyclophilin-type_PPIase_CS"/>
</dbReference>
<comment type="caution">
    <text evidence="7">The sequence shown here is derived from an EMBL/GenBank/DDBJ whole genome shotgun (WGS) entry which is preliminary data.</text>
</comment>
<dbReference type="VEuPathDB" id="FungiDB:AAP_05274"/>
<dbReference type="PRINTS" id="PR00153">
    <property type="entry name" value="CSAPPISMRASE"/>
</dbReference>
<proteinExistence type="inferred from homology"/>
<dbReference type="GO" id="GO:0071013">
    <property type="term" value="C:catalytic step 2 spliceosome"/>
    <property type="evidence" value="ECO:0007669"/>
    <property type="project" value="TreeGrafter"/>
</dbReference>
<evidence type="ECO:0000256" key="5">
    <source>
        <dbReference type="SAM" id="MobiDB-lite"/>
    </source>
</evidence>
<protein>
    <submittedName>
        <fullName evidence="7">Peptidyl-prolyl cis-trans isomerase</fullName>
    </submittedName>
</protein>
<dbReference type="AlphaFoldDB" id="A0A167VU14"/>
<dbReference type="Gene3D" id="2.40.100.10">
    <property type="entry name" value="Cyclophilin-like"/>
    <property type="match status" value="1"/>
</dbReference>
<evidence type="ECO:0000256" key="4">
    <source>
        <dbReference type="ARBA" id="ARBA00038509"/>
    </source>
</evidence>
<evidence type="ECO:0000313" key="8">
    <source>
        <dbReference type="Proteomes" id="UP000242877"/>
    </source>
</evidence>
<dbReference type="PROSITE" id="PS00170">
    <property type="entry name" value="CSA_PPIASE_1"/>
    <property type="match status" value="1"/>
</dbReference>
<feature type="compositionally biased region" description="Basic and acidic residues" evidence="5">
    <location>
        <begin position="333"/>
        <end position="353"/>
    </location>
</feature>
<keyword evidence="8" id="KW-1185">Reference proteome</keyword>
<comment type="subcellular location">
    <subcellularLocation>
        <location evidence="2">Nucleus</location>
    </subcellularLocation>
</comment>
<organism evidence="7 8">
    <name type="scientific">Ascosphaera apis ARSEF 7405</name>
    <dbReference type="NCBI Taxonomy" id="392613"/>
    <lineage>
        <taxon>Eukaryota</taxon>
        <taxon>Fungi</taxon>
        <taxon>Dikarya</taxon>
        <taxon>Ascomycota</taxon>
        <taxon>Pezizomycotina</taxon>
        <taxon>Eurotiomycetes</taxon>
        <taxon>Eurotiomycetidae</taxon>
        <taxon>Onygenales</taxon>
        <taxon>Ascosphaeraceae</taxon>
        <taxon>Ascosphaera</taxon>
    </lineage>
</organism>
<dbReference type="SUPFAM" id="SSF50891">
    <property type="entry name" value="Cyclophilin-like"/>
    <property type="match status" value="1"/>
</dbReference>
<dbReference type="OrthoDB" id="4205791at2759"/>
<dbReference type="Pfam" id="PF00160">
    <property type="entry name" value="Pro_isomerase"/>
    <property type="match status" value="1"/>
</dbReference>
<keyword evidence="7" id="KW-0413">Isomerase</keyword>
<dbReference type="InterPro" id="IPR002130">
    <property type="entry name" value="Cyclophilin-type_PPIase_dom"/>
</dbReference>
<dbReference type="InterPro" id="IPR044666">
    <property type="entry name" value="Cyclophilin_A-like"/>
</dbReference>
<feature type="compositionally biased region" description="Basic and acidic residues" evidence="5">
    <location>
        <begin position="519"/>
        <end position="557"/>
    </location>
</feature>
<dbReference type="InterPro" id="IPR029000">
    <property type="entry name" value="Cyclophilin-like_dom_sf"/>
</dbReference>
<feature type="region of interest" description="Disordered" evidence="5">
    <location>
        <begin position="509"/>
        <end position="557"/>
    </location>
</feature>
<dbReference type="GO" id="GO:0006457">
    <property type="term" value="P:protein folding"/>
    <property type="evidence" value="ECO:0007669"/>
    <property type="project" value="InterPro"/>
</dbReference>
<dbReference type="GO" id="GO:0003755">
    <property type="term" value="F:peptidyl-prolyl cis-trans isomerase activity"/>
    <property type="evidence" value="ECO:0007669"/>
    <property type="project" value="UniProtKB-EC"/>
</dbReference>